<keyword evidence="2" id="KW-1185">Reference proteome</keyword>
<reference evidence="1 2" key="1">
    <citation type="journal article" date="2019" name="Sci. Rep.">
        <title>Orb-weaving spider Araneus ventricosus genome elucidates the spidroin gene catalogue.</title>
        <authorList>
            <person name="Kono N."/>
            <person name="Nakamura H."/>
            <person name="Ohtoshi R."/>
            <person name="Moran D.A.P."/>
            <person name="Shinohara A."/>
            <person name="Yoshida Y."/>
            <person name="Fujiwara M."/>
            <person name="Mori M."/>
            <person name="Tomita M."/>
            <person name="Arakawa K."/>
        </authorList>
    </citation>
    <scope>NUCLEOTIDE SEQUENCE [LARGE SCALE GENOMIC DNA]</scope>
</reference>
<proteinExistence type="predicted"/>
<accession>A0A4Y2QQJ4</accession>
<evidence type="ECO:0000313" key="2">
    <source>
        <dbReference type="Proteomes" id="UP000499080"/>
    </source>
</evidence>
<sequence>MNSNLLQTYCLIKSKVEMIDDEVSFHDILQYGSRSTCVYYYSTFISPNELGKNIQINHFFATSLGFLVAMISASKVNEASEAIAGKVRFLCLTVTHRL</sequence>
<protein>
    <submittedName>
        <fullName evidence="1">Uncharacterized protein</fullName>
    </submittedName>
</protein>
<comment type="caution">
    <text evidence="1">The sequence shown here is derived from an EMBL/GenBank/DDBJ whole genome shotgun (WGS) entry which is preliminary data.</text>
</comment>
<dbReference type="EMBL" id="BGPR01014496">
    <property type="protein sequence ID" value="GBN65455.1"/>
    <property type="molecule type" value="Genomic_DNA"/>
</dbReference>
<dbReference type="Proteomes" id="UP000499080">
    <property type="component" value="Unassembled WGS sequence"/>
</dbReference>
<dbReference type="AlphaFoldDB" id="A0A4Y2QQJ4"/>
<gene>
    <name evidence="1" type="ORF">AVEN_56449_1</name>
</gene>
<evidence type="ECO:0000313" key="1">
    <source>
        <dbReference type="EMBL" id="GBN65455.1"/>
    </source>
</evidence>
<organism evidence="1 2">
    <name type="scientific">Araneus ventricosus</name>
    <name type="common">Orbweaver spider</name>
    <name type="synonym">Epeira ventricosa</name>
    <dbReference type="NCBI Taxonomy" id="182803"/>
    <lineage>
        <taxon>Eukaryota</taxon>
        <taxon>Metazoa</taxon>
        <taxon>Ecdysozoa</taxon>
        <taxon>Arthropoda</taxon>
        <taxon>Chelicerata</taxon>
        <taxon>Arachnida</taxon>
        <taxon>Araneae</taxon>
        <taxon>Araneomorphae</taxon>
        <taxon>Entelegynae</taxon>
        <taxon>Araneoidea</taxon>
        <taxon>Araneidae</taxon>
        <taxon>Araneus</taxon>
    </lineage>
</organism>
<name>A0A4Y2QQJ4_ARAVE</name>